<dbReference type="SUPFAM" id="SSF52091">
    <property type="entry name" value="SpoIIaa-like"/>
    <property type="match status" value="1"/>
</dbReference>
<keyword evidence="2 5" id="KW-0812">Transmembrane</keyword>
<accession>A0AAV9DWU1</accession>
<comment type="subcellular location">
    <subcellularLocation>
        <location evidence="1">Membrane</location>
        <topology evidence="1">Multi-pass membrane protein</topology>
    </subcellularLocation>
</comment>
<dbReference type="Proteomes" id="UP001180020">
    <property type="component" value="Unassembled WGS sequence"/>
</dbReference>
<dbReference type="CDD" id="cd07042">
    <property type="entry name" value="STAS_SulP_like_sulfate_transporter"/>
    <property type="match status" value="1"/>
</dbReference>
<protein>
    <submittedName>
        <fullName evidence="7">Sulfate transporter 3.1</fullName>
    </submittedName>
</protein>
<dbReference type="GO" id="GO:0016020">
    <property type="term" value="C:membrane"/>
    <property type="evidence" value="ECO:0007669"/>
    <property type="project" value="UniProtKB-SubCell"/>
</dbReference>
<evidence type="ECO:0000256" key="3">
    <source>
        <dbReference type="ARBA" id="ARBA00022989"/>
    </source>
</evidence>
<feature type="transmembrane region" description="Helical" evidence="5">
    <location>
        <begin position="102"/>
        <end position="121"/>
    </location>
</feature>
<comment type="caution">
    <text evidence="7">The sequence shown here is derived from an EMBL/GenBank/DDBJ whole genome shotgun (WGS) entry which is preliminary data.</text>
</comment>
<dbReference type="Gene3D" id="3.30.750.24">
    <property type="entry name" value="STAS domain"/>
    <property type="match status" value="1"/>
</dbReference>
<reference evidence="7" key="1">
    <citation type="journal article" date="2023" name="Nat. Commun.">
        <title>Diploid and tetraploid genomes of Acorus and the evolution of monocots.</title>
        <authorList>
            <person name="Ma L."/>
            <person name="Liu K.W."/>
            <person name="Li Z."/>
            <person name="Hsiao Y.Y."/>
            <person name="Qi Y."/>
            <person name="Fu T."/>
            <person name="Tang G.D."/>
            <person name="Zhang D."/>
            <person name="Sun W.H."/>
            <person name="Liu D.K."/>
            <person name="Li Y."/>
            <person name="Chen G.Z."/>
            <person name="Liu X.D."/>
            <person name="Liao X.Y."/>
            <person name="Jiang Y.T."/>
            <person name="Yu X."/>
            <person name="Hao Y."/>
            <person name="Huang J."/>
            <person name="Zhao X.W."/>
            <person name="Ke S."/>
            <person name="Chen Y.Y."/>
            <person name="Wu W.L."/>
            <person name="Hsu J.L."/>
            <person name="Lin Y.F."/>
            <person name="Huang M.D."/>
            <person name="Li C.Y."/>
            <person name="Huang L."/>
            <person name="Wang Z.W."/>
            <person name="Zhao X."/>
            <person name="Zhong W.Y."/>
            <person name="Peng D.H."/>
            <person name="Ahmad S."/>
            <person name="Lan S."/>
            <person name="Zhang J.S."/>
            <person name="Tsai W.C."/>
            <person name="Van de Peer Y."/>
            <person name="Liu Z.J."/>
        </authorList>
    </citation>
    <scope>NUCLEOTIDE SEQUENCE</scope>
    <source>
        <strain evidence="7">CP</strain>
    </source>
</reference>
<dbReference type="InterPro" id="IPR001902">
    <property type="entry name" value="SLC26A/SulP_fam"/>
</dbReference>
<evidence type="ECO:0000256" key="4">
    <source>
        <dbReference type="ARBA" id="ARBA00023136"/>
    </source>
</evidence>
<proteinExistence type="predicted"/>
<evidence type="ECO:0000256" key="2">
    <source>
        <dbReference type="ARBA" id="ARBA00022692"/>
    </source>
</evidence>
<feature type="transmembrane region" description="Helical" evidence="5">
    <location>
        <begin position="274"/>
        <end position="293"/>
    </location>
</feature>
<feature type="transmembrane region" description="Helical" evidence="5">
    <location>
        <begin position="314"/>
        <end position="331"/>
    </location>
</feature>
<reference evidence="7" key="2">
    <citation type="submission" date="2023-06" db="EMBL/GenBank/DDBJ databases">
        <authorList>
            <person name="Ma L."/>
            <person name="Liu K.-W."/>
            <person name="Li Z."/>
            <person name="Hsiao Y.-Y."/>
            <person name="Qi Y."/>
            <person name="Fu T."/>
            <person name="Tang G."/>
            <person name="Zhang D."/>
            <person name="Sun W.-H."/>
            <person name="Liu D.-K."/>
            <person name="Li Y."/>
            <person name="Chen G.-Z."/>
            <person name="Liu X.-D."/>
            <person name="Liao X.-Y."/>
            <person name="Jiang Y.-T."/>
            <person name="Yu X."/>
            <person name="Hao Y."/>
            <person name="Huang J."/>
            <person name="Zhao X.-W."/>
            <person name="Ke S."/>
            <person name="Chen Y.-Y."/>
            <person name="Wu W.-L."/>
            <person name="Hsu J.-L."/>
            <person name="Lin Y.-F."/>
            <person name="Huang M.-D."/>
            <person name="Li C.-Y."/>
            <person name="Huang L."/>
            <person name="Wang Z.-W."/>
            <person name="Zhao X."/>
            <person name="Zhong W.-Y."/>
            <person name="Peng D.-H."/>
            <person name="Ahmad S."/>
            <person name="Lan S."/>
            <person name="Zhang J.-S."/>
            <person name="Tsai W.-C."/>
            <person name="Van De Peer Y."/>
            <person name="Liu Z.-J."/>
        </authorList>
    </citation>
    <scope>NUCLEOTIDE SEQUENCE</scope>
    <source>
        <strain evidence="7">CP</strain>
        <tissue evidence="7">Leaves</tissue>
    </source>
</reference>
<feature type="transmembrane region" description="Helical" evidence="5">
    <location>
        <begin position="337"/>
        <end position="353"/>
    </location>
</feature>
<dbReference type="InterPro" id="IPR018045">
    <property type="entry name" value="S04_transporter_CS"/>
</dbReference>
<dbReference type="GO" id="GO:0008271">
    <property type="term" value="F:secondary active sulfate transmembrane transporter activity"/>
    <property type="evidence" value="ECO:0007669"/>
    <property type="project" value="InterPro"/>
</dbReference>
<gene>
    <name evidence="7" type="primary">SULTR3:1</name>
    <name evidence="7" type="ORF">QJS10_CPA10g00518</name>
</gene>
<evidence type="ECO:0000256" key="1">
    <source>
        <dbReference type="ARBA" id="ARBA00004141"/>
    </source>
</evidence>
<feature type="domain" description="STAS" evidence="6">
    <location>
        <begin position="363"/>
        <end position="456"/>
    </location>
</feature>
<sequence length="488" mass="53305">MASPEEDQKLHHKVNLTTSKPFSKTFKSGLKETFFPDDPFRRLKKTQSGLGRVGFVLKYYLPILEWGAKYTLRDLRYDVLSGITIASLAIPQGISYARLADLPPVIGLYSSFVPPLVYAIFGSSKDLAVGNVAAVSLLLASIIGKEVSIDEDPKLLGIVVDFFSRSTIIGFMGGTAILIILQQLKGMLGLQHFTTKTGLFSVLHSVFSQTHEVGPLKKGLNPLSIRDLKLQPRYLKITAQAGIISGILAIAEGIAVGRSLAILKNYQIDGNKEMIAFGMMNIVGSFTSCYITTGPFSKSAVNSNAGCRTPMSNIVASICIMLVLLFLAPWFSYTPLVALSSIIIVAMLGLIEYEEAYHLFKVDKISRWVEEEENTSNKGDGDLQYLILDMGGVTSIDAAGIGMLEEVLKDLERRSIKLVLTNPQTKVAEKLVLFKFIDLIGSDWVMLSIEEAIIACRFALHQSKGGESDQVVGTDELSSINIAITVHD</sequence>
<evidence type="ECO:0000313" key="8">
    <source>
        <dbReference type="Proteomes" id="UP001180020"/>
    </source>
</evidence>
<evidence type="ECO:0000256" key="5">
    <source>
        <dbReference type="SAM" id="Phobius"/>
    </source>
</evidence>
<dbReference type="Pfam" id="PF00916">
    <property type="entry name" value="Sulfate_transp"/>
    <property type="match status" value="2"/>
</dbReference>
<dbReference type="PROSITE" id="PS01130">
    <property type="entry name" value="SLC26A"/>
    <property type="match status" value="1"/>
</dbReference>
<dbReference type="PROSITE" id="PS50801">
    <property type="entry name" value="STAS"/>
    <property type="match status" value="1"/>
</dbReference>
<dbReference type="InterPro" id="IPR011547">
    <property type="entry name" value="SLC26A/SulP_dom"/>
</dbReference>
<dbReference type="InterPro" id="IPR036513">
    <property type="entry name" value="STAS_dom_sf"/>
</dbReference>
<feature type="transmembrane region" description="Helical" evidence="5">
    <location>
        <begin position="156"/>
        <end position="181"/>
    </location>
</feature>
<keyword evidence="8" id="KW-1185">Reference proteome</keyword>
<feature type="transmembrane region" description="Helical" evidence="5">
    <location>
        <begin position="234"/>
        <end position="254"/>
    </location>
</feature>
<dbReference type="EMBL" id="JAUJYO010000010">
    <property type="protein sequence ID" value="KAK1305772.1"/>
    <property type="molecule type" value="Genomic_DNA"/>
</dbReference>
<keyword evidence="4 5" id="KW-0472">Membrane</keyword>
<dbReference type="InterPro" id="IPR002645">
    <property type="entry name" value="STAS_dom"/>
</dbReference>
<keyword evidence="3 5" id="KW-1133">Transmembrane helix</keyword>
<feature type="transmembrane region" description="Helical" evidence="5">
    <location>
        <begin position="128"/>
        <end position="144"/>
    </location>
</feature>
<dbReference type="AlphaFoldDB" id="A0AAV9DWU1"/>
<dbReference type="PANTHER" id="PTHR11814">
    <property type="entry name" value="SULFATE TRANSPORTER"/>
    <property type="match status" value="1"/>
</dbReference>
<evidence type="ECO:0000313" key="7">
    <source>
        <dbReference type="EMBL" id="KAK1305772.1"/>
    </source>
</evidence>
<evidence type="ECO:0000259" key="6">
    <source>
        <dbReference type="PROSITE" id="PS50801"/>
    </source>
</evidence>
<name>A0AAV9DWU1_ACOCL</name>
<organism evidence="7 8">
    <name type="scientific">Acorus calamus</name>
    <name type="common">Sweet flag</name>
    <dbReference type="NCBI Taxonomy" id="4465"/>
    <lineage>
        <taxon>Eukaryota</taxon>
        <taxon>Viridiplantae</taxon>
        <taxon>Streptophyta</taxon>
        <taxon>Embryophyta</taxon>
        <taxon>Tracheophyta</taxon>
        <taxon>Spermatophyta</taxon>
        <taxon>Magnoliopsida</taxon>
        <taxon>Liliopsida</taxon>
        <taxon>Acoraceae</taxon>
        <taxon>Acorus</taxon>
    </lineage>
</organism>